<evidence type="ECO:0000313" key="2">
    <source>
        <dbReference type="Proteomes" id="UP001408356"/>
    </source>
</evidence>
<comment type="caution">
    <text evidence="1">The sequence shown here is derived from an EMBL/GenBank/DDBJ whole genome shotgun (WGS) entry which is preliminary data.</text>
</comment>
<proteinExistence type="predicted"/>
<dbReference type="EMBL" id="JARVKF010000331">
    <property type="protein sequence ID" value="KAK9419058.1"/>
    <property type="molecule type" value="Genomic_DNA"/>
</dbReference>
<evidence type="ECO:0000313" key="1">
    <source>
        <dbReference type="EMBL" id="KAK9419058.1"/>
    </source>
</evidence>
<gene>
    <name evidence="1" type="ORF">SUNI508_07579</name>
</gene>
<keyword evidence="2" id="KW-1185">Reference proteome</keyword>
<sequence length="117" mass="12724">MVIYKRTLAAEGVSRPALATLTMRASSPTAPIPRSSWTSSLSSGIVIKIDRLEGVTKTSPEKPEGDRLGVIRGFKFLKSVDFVTTASSQLGVIYHGRKASPLTEEEKKAKELQGHRL</sequence>
<accession>A0ABR2UWK4</accession>
<name>A0ABR2UWK4_9PEZI</name>
<organism evidence="1 2">
    <name type="scientific">Seiridium unicorne</name>
    <dbReference type="NCBI Taxonomy" id="138068"/>
    <lineage>
        <taxon>Eukaryota</taxon>
        <taxon>Fungi</taxon>
        <taxon>Dikarya</taxon>
        <taxon>Ascomycota</taxon>
        <taxon>Pezizomycotina</taxon>
        <taxon>Sordariomycetes</taxon>
        <taxon>Xylariomycetidae</taxon>
        <taxon>Amphisphaeriales</taxon>
        <taxon>Sporocadaceae</taxon>
        <taxon>Seiridium</taxon>
    </lineage>
</organism>
<reference evidence="1 2" key="1">
    <citation type="journal article" date="2024" name="J. Plant Pathol.">
        <title>Sequence and assembly of the genome of Seiridium unicorne, isolate CBS 538.82, causal agent of cypress canker disease.</title>
        <authorList>
            <person name="Scali E."/>
            <person name="Rocca G.D."/>
            <person name="Danti R."/>
            <person name="Garbelotto M."/>
            <person name="Barberini S."/>
            <person name="Baroncelli R."/>
            <person name="Emiliani G."/>
        </authorList>
    </citation>
    <scope>NUCLEOTIDE SEQUENCE [LARGE SCALE GENOMIC DNA]</scope>
    <source>
        <strain evidence="1 2">BM-138-508</strain>
    </source>
</reference>
<dbReference type="Proteomes" id="UP001408356">
    <property type="component" value="Unassembled WGS sequence"/>
</dbReference>
<protein>
    <submittedName>
        <fullName evidence="1">Uncharacterized protein</fullName>
    </submittedName>
</protein>